<dbReference type="InterPro" id="IPR036188">
    <property type="entry name" value="FAD/NAD-bd_sf"/>
</dbReference>
<dbReference type="Proteomes" id="UP000233524">
    <property type="component" value="Unassembled WGS sequence"/>
</dbReference>
<dbReference type="InterPro" id="IPR002938">
    <property type="entry name" value="FAD-bd"/>
</dbReference>
<evidence type="ECO:0000313" key="9">
    <source>
        <dbReference type="Proteomes" id="UP000233524"/>
    </source>
</evidence>
<evidence type="ECO:0000256" key="2">
    <source>
        <dbReference type="ARBA" id="ARBA00022630"/>
    </source>
</evidence>
<dbReference type="Gene3D" id="3.50.50.60">
    <property type="entry name" value="FAD/NAD(P)-binding domain"/>
    <property type="match status" value="1"/>
</dbReference>
<evidence type="ECO:0000256" key="6">
    <source>
        <dbReference type="SAM" id="Phobius"/>
    </source>
</evidence>
<evidence type="ECO:0000256" key="3">
    <source>
        <dbReference type="ARBA" id="ARBA00022827"/>
    </source>
</evidence>
<feature type="transmembrane region" description="Helical" evidence="6">
    <location>
        <begin position="7"/>
        <end position="25"/>
    </location>
</feature>
<name>A0A2N3NG33_9PEZI</name>
<dbReference type="AlphaFoldDB" id="A0A2N3NG33"/>
<keyword evidence="3" id="KW-0274">FAD</keyword>
<dbReference type="InParanoid" id="A0A2N3NG33"/>
<evidence type="ECO:0000313" key="8">
    <source>
        <dbReference type="EMBL" id="PKS11400.1"/>
    </source>
</evidence>
<dbReference type="GO" id="GO:0004497">
    <property type="term" value="F:monooxygenase activity"/>
    <property type="evidence" value="ECO:0007669"/>
    <property type="project" value="UniProtKB-KW"/>
</dbReference>
<evidence type="ECO:0000259" key="7">
    <source>
        <dbReference type="Pfam" id="PF01494"/>
    </source>
</evidence>
<evidence type="ECO:0000256" key="5">
    <source>
        <dbReference type="ARBA" id="ARBA00023033"/>
    </source>
</evidence>
<gene>
    <name evidence="8" type="ORF">jhhlp_003163</name>
</gene>
<dbReference type="SUPFAM" id="SSF51905">
    <property type="entry name" value="FAD/NAD(P)-binding domain"/>
    <property type="match status" value="1"/>
</dbReference>
<comment type="caution">
    <text evidence="8">The sequence shown here is derived from an EMBL/GenBank/DDBJ whole genome shotgun (WGS) entry which is preliminary data.</text>
</comment>
<accession>A0A2N3NG33</accession>
<keyword evidence="4" id="KW-0560">Oxidoreductase</keyword>
<dbReference type="Pfam" id="PF01494">
    <property type="entry name" value="FAD_binding_3"/>
    <property type="match status" value="1"/>
</dbReference>
<dbReference type="OrthoDB" id="40579at2759"/>
<keyword evidence="6" id="KW-1133">Transmembrane helix</keyword>
<keyword evidence="5" id="KW-0503">Monooxygenase</keyword>
<evidence type="ECO:0000256" key="4">
    <source>
        <dbReference type="ARBA" id="ARBA00023002"/>
    </source>
</evidence>
<dbReference type="VEuPathDB" id="FungiDB:jhhlp_003163"/>
<keyword evidence="2" id="KW-0285">Flavoprotein</keyword>
<feature type="domain" description="FAD-binding" evidence="7">
    <location>
        <begin position="8"/>
        <end position="333"/>
    </location>
</feature>
<dbReference type="InterPro" id="IPR050493">
    <property type="entry name" value="FAD-dep_Monooxygenase_BioMet"/>
</dbReference>
<protein>
    <recommendedName>
        <fullName evidence="7">FAD-binding domain-containing protein</fullName>
    </recommendedName>
</protein>
<dbReference type="SUPFAM" id="SSF54373">
    <property type="entry name" value="FAD-linked reductases, C-terminal domain"/>
    <property type="match status" value="1"/>
</dbReference>
<dbReference type="PANTHER" id="PTHR13789:SF314">
    <property type="entry name" value="FAD-BINDING DOMAIN-CONTAINING PROTEIN"/>
    <property type="match status" value="1"/>
</dbReference>
<keyword evidence="9" id="KW-1185">Reference proteome</keyword>
<dbReference type="STRING" id="41688.A0A2N3NG33"/>
<evidence type="ECO:0000256" key="1">
    <source>
        <dbReference type="ARBA" id="ARBA00007992"/>
    </source>
</evidence>
<keyword evidence="6" id="KW-0812">Transmembrane</keyword>
<dbReference type="GO" id="GO:0071949">
    <property type="term" value="F:FAD binding"/>
    <property type="evidence" value="ECO:0007669"/>
    <property type="project" value="InterPro"/>
</dbReference>
<dbReference type="PRINTS" id="PR00420">
    <property type="entry name" value="RNGMNOXGNASE"/>
</dbReference>
<reference evidence="8 9" key="1">
    <citation type="journal article" date="2017" name="G3 (Bethesda)">
        <title>First Draft Genome Sequence of the Pathogenic Fungus Lomentospora prolificans (Formerly Scedosporium prolificans).</title>
        <authorList>
            <person name="Luo R."/>
            <person name="Zimin A."/>
            <person name="Workman R."/>
            <person name="Fan Y."/>
            <person name="Pertea G."/>
            <person name="Grossman N."/>
            <person name="Wear M.P."/>
            <person name="Jia B."/>
            <person name="Miller H."/>
            <person name="Casadevall A."/>
            <person name="Timp W."/>
            <person name="Zhang S.X."/>
            <person name="Salzberg S.L."/>
        </authorList>
    </citation>
    <scope>NUCLEOTIDE SEQUENCE [LARGE SCALE GENOMIC DNA]</scope>
    <source>
        <strain evidence="8 9">JHH-5317</strain>
    </source>
</reference>
<dbReference type="PANTHER" id="PTHR13789">
    <property type="entry name" value="MONOOXYGENASE"/>
    <property type="match status" value="1"/>
</dbReference>
<sequence>MSTAQDFHITIVGGGIAGLMAAIALRGENRQITVLERSRMLHETGALISLQPNASKIVTSWGIDRFLQSAEPMNDRCFRMINTAGEVVNEIRLDPSLFGADRVLYHRQDLHSGLRDAATSKKLPGNPVNVRTSATVKSCDAEAGSVTLETGETITADLVIGADGIHSKVREAVIGEHREAIPTGISAYRMLIPTESLKSINIPAAALQPADPVTTMVVGHDKRIIMGPGRGGKLFGIVALVPDDKMHEESSTNSWVEEGSREKLLEAYADFPQWVKEIFDKAPEIGLWQLRDLDPLPTWVKGHTILVGDAAHPMLPTQGQGASQSVEDAEALKAFFENVRSKPSDMQIKDALDKVVRARKERASLIQKYSRQQAKPGTSAESNKITLNPGQFMKYNCDYNGARDWLNRQNQIRV</sequence>
<keyword evidence="6" id="KW-0472">Membrane</keyword>
<organism evidence="8 9">
    <name type="scientific">Lomentospora prolificans</name>
    <dbReference type="NCBI Taxonomy" id="41688"/>
    <lineage>
        <taxon>Eukaryota</taxon>
        <taxon>Fungi</taxon>
        <taxon>Dikarya</taxon>
        <taxon>Ascomycota</taxon>
        <taxon>Pezizomycotina</taxon>
        <taxon>Sordariomycetes</taxon>
        <taxon>Hypocreomycetidae</taxon>
        <taxon>Microascales</taxon>
        <taxon>Microascaceae</taxon>
        <taxon>Lomentospora</taxon>
    </lineage>
</organism>
<proteinExistence type="inferred from homology"/>
<comment type="similarity">
    <text evidence="1">Belongs to the paxM FAD-dependent monooxygenase family.</text>
</comment>
<dbReference type="EMBL" id="NLAX01000008">
    <property type="protein sequence ID" value="PKS11400.1"/>
    <property type="molecule type" value="Genomic_DNA"/>
</dbReference>